<dbReference type="HOGENOM" id="CLU_2888801_0_0_1"/>
<dbReference type="STRING" id="81972.D7LHD6"/>
<organism evidence="3">
    <name type="scientific">Arabidopsis lyrata subsp. lyrata</name>
    <name type="common">Lyre-leaved rock-cress</name>
    <dbReference type="NCBI Taxonomy" id="81972"/>
    <lineage>
        <taxon>Eukaryota</taxon>
        <taxon>Viridiplantae</taxon>
        <taxon>Streptophyta</taxon>
        <taxon>Embryophyta</taxon>
        <taxon>Tracheophyta</taxon>
        <taxon>Spermatophyta</taxon>
        <taxon>Magnoliopsida</taxon>
        <taxon>eudicotyledons</taxon>
        <taxon>Gunneridae</taxon>
        <taxon>Pentapetalae</taxon>
        <taxon>rosids</taxon>
        <taxon>malvids</taxon>
        <taxon>Brassicales</taxon>
        <taxon>Brassicaceae</taxon>
        <taxon>Camelineae</taxon>
        <taxon>Arabidopsis</taxon>
    </lineage>
</organism>
<keyword evidence="1" id="KW-0732">Signal</keyword>
<name>D7LHD6_ARALL</name>
<feature type="chain" id="PRO_5003102710" description="Secreted protein" evidence="1">
    <location>
        <begin position="17"/>
        <end position="63"/>
    </location>
</feature>
<evidence type="ECO:0000256" key="1">
    <source>
        <dbReference type="SAM" id="SignalP"/>
    </source>
</evidence>
<evidence type="ECO:0008006" key="4">
    <source>
        <dbReference type="Google" id="ProtNLM"/>
    </source>
</evidence>
<accession>D7LHD6</accession>
<gene>
    <name evidence="2" type="ORF">ARALYDRAFT_904267</name>
</gene>
<dbReference type="Proteomes" id="UP000008694">
    <property type="component" value="Unassembled WGS sequence"/>
</dbReference>
<feature type="signal peptide" evidence="1">
    <location>
        <begin position="1"/>
        <end position="16"/>
    </location>
</feature>
<keyword evidence="3" id="KW-1185">Reference proteome</keyword>
<dbReference type="EMBL" id="GL348716">
    <property type="protein sequence ID" value="EFH56591.1"/>
    <property type="molecule type" value="Genomic_DNA"/>
</dbReference>
<proteinExistence type="predicted"/>
<evidence type="ECO:0000313" key="2">
    <source>
        <dbReference type="EMBL" id="EFH56591.1"/>
    </source>
</evidence>
<evidence type="ECO:0000313" key="3">
    <source>
        <dbReference type="Proteomes" id="UP000008694"/>
    </source>
</evidence>
<protein>
    <recommendedName>
        <fullName evidence="4">Secreted protein</fullName>
    </recommendedName>
</protein>
<dbReference type="Gramene" id="scaffold_403768.1">
    <property type="protein sequence ID" value="scaffold_403768.1"/>
    <property type="gene ID" value="scaffold_403768.1"/>
</dbReference>
<sequence length="63" mass="6953">MLLGLVMLGRANSVFSLSALSNLTKKITSREDQLQKTDTVGWWVRGAVSIALAYNKFKRSGHS</sequence>
<dbReference type="eggNOG" id="KOG1965">
    <property type="taxonomic scope" value="Eukaryota"/>
</dbReference>
<dbReference type="AlphaFoldDB" id="D7LHD6"/>
<reference evidence="3" key="1">
    <citation type="journal article" date="2011" name="Nat. Genet.">
        <title>The Arabidopsis lyrata genome sequence and the basis of rapid genome size change.</title>
        <authorList>
            <person name="Hu T.T."/>
            <person name="Pattyn P."/>
            <person name="Bakker E.G."/>
            <person name="Cao J."/>
            <person name="Cheng J.-F."/>
            <person name="Clark R.M."/>
            <person name="Fahlgren N."/>
            <person name="Fawcett J.A."/>
            <person name="Grimwood J."/>
            <person name="Gundlach H."/>
            <person name="Haberer G."/>
            <person name="Hollister J.D."/>
            <person name="Ossowski S."/>
            <person name="Ottilar R.P."/>
            <person name="Salamov A.A."/>
            <person name="Schneeberger K."/>
            <person name="Spannagl M."/>
            <person name="Wang X."/>
            <person name="Yang L."/>
            <person name="Nasrallah M.E."/>
            <person name="Bergelson J."/>
            <person name="Carrington J.C."/>
            <person name="Gaut B.S."/>
            <person name="Schmutz J."/>
            <person name="Mayer K.F.X."/>
            <person name="Van de Peer Y."/>
            <person name="Grigoriev I.V."/>
            <person name="Nordborg M."/>
            <person name="Weigel D."/>
            <person name="Guo Y.-L."/>
        </authorList>
    </citation>
    <scope>NUCLEOTIDE SEQUENCE [LARGE SCALE GENOMIC DNA]</scope>
    <source>
        <strain evidence="3">cv. MN47</strain>
    </source>
</reference>